<comment type="subcellular location">
    <subcellularLocation>
        <location evidence="2">Cytoplasm</location>
        <location evidence="2">Cytoskeleton</location>
        <location evidence="2">Microtubule organizing center</location>
        <location evidence="2">Centrosome</location>
    </subcellularLocation>
</comment>
<dbReference type="AlphaFoldDB" id="A0A4Y2DFL7"/>
<comment type="caution">
    <text evidence="13">The sequence shown here is derived from an EMBL/GenBank/DDBJ whole genome shotgun (WGS) entry which is preliminary data.</text>
</comment>
<name>A0A4Y2DFL7_ARAVE</name>
<dbReference type="InterPro" id="IPR001611">
    <property type="entry name" value="Leu-rich_rpt"/>
</dbReference>
<dbReference type="Pfam" id="PF14580">
    <property type="entry name" value="LRR_9"/>
    <property type="match status" value="1"/>
</dbReference>
<dbReference type="PROSITE" id="PS50096">
    <property type="entry name" value="IQ"/>
    <property type="match status" value="1"/>
</dbReference>
<dbReference type="CDD" id="cd23767">
    <property type="entry name" value="IQCD"/>
    <property type="match status" value="1"/>
</dbReference>
<evidence type="ECO:0000256" key="5">
    <source>
        <dbReference type="ARBA" id="ARBA00022737"/>
    </source>
</evidence>
<sequence length="1270" mass="141392">MAANEKHTLDLSGAGIKKLEKRDGVGFKQLILDNNELTKLENLECFPDLEKVSASGNVIIRMYGVSKCHHITHLNLPNNNIVCIEGFKELPNLSFLNLSVNNIKVIQNLQFSHNLVHLDLSRNNINGISDISNLTKLKVLHLNGNKISTLNRASTYFPTCICTLSLADNCLADLNEVSHLVKLHCLEQLTISGNPCLSTEELSLPPFDYRPFIINWCLGLRLLDGRVATQKESLKAEWLYSQGKGRHYKPGEHMELVEYLGQVCPVTADQSTDEEDEKLIRILHKQRQHKEQFLNEMSQVSETSEISTVPTNSMTQSYHFKTDTSPKNQEADMSASSIVPSKIMYESAPEVLFHTTTSETTQSVPPSFQSGKYPRSVSKSEIPHSSIKSPIMIEQIEVESSTKPKAQEPTKSPYQHYEDRRVRPSSSSEIRPTHTPKGTLIRKVSKRATSPCTSAPPGGRSKLPHSTSRNRISPSRSCILTARLSAAAKNSSESDTSEEVSHTNRTPQRSFRSLSTDTQSGSNSPVLQQHVYTSSLSPTKRAFGVESGSQSQLTSSPKFVHEASPHIAKSKTMSEIYGKSDEDIAKAATKIQSAWRGYFVRHHNHRVFKLLQEIRFRRLEDHIQHLHGHLCRLTDFVLRQQQDLQHERELRKMQAEDIRHLHEKAKDLQKCVSVVLSKAKSNVFQNLSEHDSNRDNSMLPDAKFDKHLPSQCSDSLNLALRFSTQMYQENASMYSPSSQTSSVTSSVPDTSFSRQKSRRELQPSASDISDADSGMQSMISPNVAAGDCDRHHSSHEVDHSTMNGFANDSPTCPAYPDYGKKYSGRSHSEKDPRYDDNAALHAKMSKQQLKNLGFVRHTLPMSAFPSLDGDTCYVQSSHLPNVHPAKNSMSLSKTNYVEYPNSSVENSPCSVNSEPYIFSKQHMHSNVATNPLCQAKHEEISKWKSSCVSNGFVEALHGKEHFPDAATGCCSKSCMSHHMKDKINMHHSRCPRSCPQSACKHHQEKVDKSSEVTDTGCSAKSCAMFPKRLNHLTQNKVTSPLNEKDSPTSPCTVEMSGCISHSCSFQSDGFAAEELSATATVKLFSTRAVSMTCTNGTMSPQTNAQRPLSLSDASPQANLRSPLVLAASVWEKKVQDIESTFHQLQTQIRDLEGAFGQIGQFGQFFYPGILQEESKEVRPAIHGAESSSGALVLDMPKINFKRTDSGNDQVFQTCFTGSVPYLQQSSQHQPTAGQNVNDCRVEEIDQDVHPSVEETDEYPKPTSENSETKS</sequence>
<keyword evidence="6" id="KW-0970">Cilium biogenesis/degradation</keyword>
<evidence type="ECO:0000313" key="13">
    <source>
        <dbReference type="EMBL" id="GBM15471.1"/>
    </source>
</evidence>
<keyword evidence="5" id="KW-0677">Repeat</keyword>
<dbReference type="SMART" id="SM00369">
    <property type="entry name" value="LRR_TYP"/>
    <property type="match status" value="2"/>
</dbReference>
<dbReference type="GO" id="GO:0030030">
    <property type="term" value="P:cell projection organization"/>
    <property type="evidence" value="ECO:0007669"/>
    <property type="project" value="UniProtKB-KW"/>
</dbReference>
<evidence type="ECO:0000256" key="4">
    <source>
        <dbReference type="ARBA" id="ARBA00022614"/>
    </source>
</evidence>
<dbReference type="InterPro" id="IPR003591">
    <property type="entry name" value="Leu-rich_rpt_typical-subtyp"/>
</dbReference>
<evidence type="ECO:0000313" key="14">
    <source>
        <dbReference type="Proteomes" id="UP000499080"/>
    </source>
</evidence>
<dbReference type="EMBL" id="BGPR01000360">
    <property type="protein sequence ID" value="GBM15471.1"/>
    <property type="molecule type" value="Genomic_DNA"/>
</dbReference>
<evidence type="ECO:0000256" key="1">
    <source>
        <dbReference type="ARBA" id="ARBA00003843"/>
    </source>
</evidence>
<proteinExistence type="predicted"/>
<evidence type="ECO:0000256" key="8">
    <source>
        <dbReference type="ARBA" id="ARBA00024433"/>
    </source>
</evidence>
<comment type="function">
    <text evidence="9">Acts as a key negative regulator of ciliogenesis in collaboration with CCP110 by capping the mother centriole thereby preventing cilia formation. Required for recruitment of CCP110 to the centrosome.</text>
</comment>
<comment type="function">
    <text evidence="1">Cilium-specific protein required for cilia structures.</text>
</comment>
<reference evidence="13 14" key="1">
    <citation type="journal article" date="2019" name="Sci. Rep.">
        <title>Orb-weaving spider Araneus ventricosus genome elucidates the spidroin gene catalogue.</title>
        <authorList>
            <person name="Kono N."/>
            <person name="Nakamura H."/>
            <person name="Ohtoshi R."/>
            <person name="Moran D.A.P."/>
            <person name="Shinohara A."/>
            <person name="Yoshida Y."/>
            <person name="Fujiwara M."/>
            <person name="Mori M."/>
            <person name="Tomita M."/>
            <person name="Arakawa K."/>
        </authorList>
    </citation>
    <scope>NUCLEOTIDE SEQUENCE [LARGE SCALE GENOMIC DNA]</scope>
</reference>
<feature type="compositionally biased region" description="Polar residues" evidence="12">
    <location>
        <begin position="800"/>
        <end position="810"/>
    </location>
</feature>
<dbReference type="Proteomes" id="UP000499080">
    <property type="component" value="Unassembled WGS sequence"/>
</dbReference>
<dbReference type="SMART" id="SM00015">
    <property type="entry name" value="IQ"/>
    <property type="match status" value="1"/>
</dbReference>
<feature type="compositionally biased region" description="Polar residues" evidence="12">
    <location>
        <begin position="547"/>
        <end position="557"/>
    </location>
</feature>
<keyword evidence="3" id="KW-0963">Cytoplasm</keyword>
<dbReference type="Pfam" id="PF00612">
    <property type="entry name" value="IQ"/>
    <property type="match status" value="1"/>
</dbReference>
<organism evidence="13 14">
    <name type="scientific">Araneus ventricosus</name>
    <name type="common">Orbweaver spider</name>
    <name type="synonym">Epeira ventricosa</name>
    <dbReference type="NCBI Taxonomy" id="182803"/>
    <lineage>
        <taxon>Eukaryota</taxon>
        <taxon>Metazoa</taxon>
        <taxon>Ecdysozoa</taxon>
        <taxon>Arthropoda</taxon>
        <taxon>Chelicerata</taxon>
        <taxon>Arachnida</taxon>
        <taxon>Araneae</taxon>
        <taxon>Araneomorphae</taxon>
        <taxon>Entelegynae</taxon>
        <taxon>Araneoidea</taxon>
        <taxon>Araneidae</taxon>
        <taxon>Araneus</taxon>
    </lineage>
</organism>
<dbReference type="FunFam" id="3.80.10.10:FF:000165">
    <property type="entry name" value="Centrosomal protein of 97 kDa"/>
    <property type="match status" value="1"/>
</dbReference>
<feature type="region of interest" description="Disordered" evidence="12">
    <location>
        <begin position="356"/>
        <end position="526"/>
    </location>
</feature>
<feature type="compositionally biased region" description="Polar residues" evidence="12">
    <location>
        <begin position="356"/>
        <end position="370"/>
    </location>
</feature>
<feature type="region of interest" description="Disordered" evidence="12">
    <location>
        <begin position="543"/>
        <end position="563"/>
    </location>
</feature>
<evidence type="ECO:0000256" key="12">
    <source>
        <dbReference type="SAM" id="MobiDB-lite"/>
    </source>
</evidence>
<evidence type="ECO:0000256" key="2">
    <source>
        <dbReference type="ARBA" id="ARBA00004300"/>
    </source>
</evidence>
<dbReference type="OrthoDB" id="5954088at2759"/>
<feature type="compositionally biased region" description="Basic and acidic residues" evidence="12">
    <location>
        <begin position="787"/>
        <end position="799"/>
    </location>
</feature>
<feature type="compositionally biased region" description="Polar residues" evidence="12">
    <location>
        <begin position="464"/>
        <end position="478"/>
    </location>
</feature>
<dbReference type="InterPro" id="IPR000048">
    <property type="entry name" value="IQ_motif_EF-hand-BS"/>
</dbReference>
<dbReference type="SUPFAM" id="SSF52058">
    <property type="entry name" value="L domain-like"/>
    <property type="match status" value="1"/>
</dbReference>
<keyword evidence="7" id="KW-0206">Cytoskeleton</keyword>
<dbReference type="SMART" id="SM00365">
    <property type="entry name" value="LRR_SD22"/>
    <property type="match status" value="5"/>
</dbReference>
<keyword evidence="14" id="KW-1185">Reference proteome</keyword>
<evidence type="ECO:0000256" key="6">
    <source>
        <dbReference type="ARBA" id="ARBA00022794"/>
    </source>
</evidence>
<evidence type="ECO:0000256" key="11">
    <source>
        <dbReference type="ARBA" id="ARBA00076677"/>
    </source>
</evidence>
<dbReference type="PANTHER" id="PTHR45973:SF2">
    <property type="entry name" value="CENTROSOMAL PROTEIN OF 97 KDA"/>
    <property type="match status" value="1"/>
</dbReference>
<protein>
    <recommendedName>
        <fullName evidence="10">Centrosomal protein of 97 kDa</fullName>
    </recommendedName>
    <alternativeName>
        <fullName evidence="8">Dynein axonemal assembly factor 1 homolog</fullName>
    </alternativeName>
    <alternativeName>
        <fullName evidence="11">Leucine-rich repeat and IQ domain-containing protein 2</fullName>
    </alternativeName>
</protein>
<accession>A0A4Y2DFL7</accession>
<dbReference type="Gene3D" id="3.80.10.10">
    <property type="entry name" value="Ribonuclease Inhibitor"/>
    <property type="match status" value="2"/>
</dbReference>
<dbReference type="InterPro" id="IPR050576">
    <property type="entry name" value="Cilia_flagella_integrity"/>
</dbReference>
<dbReference type="InterPro" id="IPR032675">
    <property type="entry name" value="LRR_dom_sf"/>
</dbReference>
<feature type="region of interest" description="Disordered" evidence="12">
    <location>
        <begin position="1241"/>
        <end position="1270"/>
    </location>
</feature>
<dbReference type="GO" id="GO:1902018">
    <property type="term" value="P:negative regulation of cilium assembly"/>
    <property type="evidence" value="ECO:0007669"/>
    <property type="project" value="TreeGrafter"/>
</dbReference>
<dbReference type="GO" id="GO:0005813">
    <property type="term" value="C:centrosome"/>
    <property type="evidence" value="ECO:0007669"/>
    <property type="project" value="UniProtKB-SubCell"/>
</dbReference>
<feature type="region of interest" description="Disordered" evidence="12">
    <location>
        <begin position="731"/>
        <end position="810"/>
    </location>
</feature>
<evidence type="ECO:0000256" key="7">
    <source>
        <dbReference type="ARBA" id="ARBA00023212"/>
    </source>
</evidence>
<feature type="compositionally biased region" description="Polar residues" evidence="12">
    <location>
        <begin position="503"/>
        <end position="526"/>
    </location>
</feature>
<feature type="compositionally biased region" description="Low complexity" evidence="12">
    <location>
        <begin position="732"/>
        <end position="753"/>
    </location>
</feature>
<gene>
    <name evidence="13" type="primary">Cep97</name>
    <name evidence="13" type="ORF">AVEN_142129_1</name>
</gene>
<dbReference type="PROSITE" id="PS51450">
    <property type="entry name" value="LRR"/>
    <property type="match status" value="3"/>
</dbReference>
<evidence type="ECO:0000256" key="3">
    <source>
        <dbReference type="ARBA" id="ARBA00022490"/>
    </source>
</evidence>
<evidence type="ECO:0000256" key="9">
    <source>
        <dbReference type="ARBA" id="ARBA00058656"/>
    </source>
</evidence>
<feature type="compositionally biased region" description="Basic and acidic residues" evidence="12">
    <location>
        <begin position="1241"/>
        <end position="1252"/>
    </location>
</feature>
<keyword evidence="4" id="KW-0433">Leucine-rich repeat</keyword>
<dbReference type="PANTHER" id="PTHR45973">
    <property type="entry name" value="PROTEIN PHOSPHATASE 1 REGULATORY SUBUNIT SDS22-RELATED"/>
    <property type="match status" value="1"/>
</dbReference>
<evidence type="ECO:0000256" key="10">
    <source>
        <dbReference type="ARBA" id="ARBA00068862"/>
    </source>
</evidence>